<dbReference type="AlphaFoldDB" id="A0A1A0HF39"/>
<dbReference type="EMBL" id="LXTC01000002">
    <property type="protein sequence ID" value="OBA22512.1"/>
    <property type="molecule type" value="Genomic_DNA"/>
</dbReference>
<sequence>MPTGKMRVVAEKCSKQAVTRRFSPICADHCILFSRNTLPFPGLEQNLWRSENWSEAKTLFPTRPVILIAAVHTATVILLNRRSCITDVGRFYVLSL</sequence>
<dbReference type="RefSeq" id="XP_018713008.1">
    <property type="nucleotide sequence ID" value="XM_018854598.1"/>
</dbReference>
<comment type="caution">
    <text evidence="1">The sequence shown here is derived from an EMBL/GenBank/DDBJ whole genome shotgun (WGS) entry which is preliminary data.</text>
</comment>
<dbReference type="Proteomes" id="UP000092555">
    <property type="component" value="Unassembled WGS sequence"/>
</dbReference>
<gene>
    <name evidence="1" type="ORF">METBIDRAFT_154500</name>
</gene>
<dbReference type="GeneID" id="30027574"/>
<organism evidence="1 2">
    <name type="scientific">Metschnikowia bicuspidata var. bicuspidata NRRL YB-4993</name>
    <dbReference type="NCBI Taxonomy" id="869754"/>
    <lineage>
        <taxon>Eukaryota</taxon>
        <taxon>Fungi</taxon>
        <taxon>Dikarya</taxon>
        <taxon>Ascomycota</taxon>
        <taxon>Saccharomycotina</taxon>
        <taxon>Pichiomycetes</taxon>
        <taxon>Metschnikowiaceae</taxon>
        <taxon>Metschnikowia</taxon>
    </lineage>
</organism>
<evidence type="ECO:0000313" key="1">
    <source>
        <dbReference type="EMBL" id="OBA22512.1"/>
    </source>
</evidence>
<reference evidence="1 2" key="1">
    <citation type="submission" date="2016-05" db="EMBL/GenBank/DDBJ databases">
        <title>Comparative genomics of biotechnologically important yeasts.</title>
        <authorList>
            <consortium name="DOE Joint Genome Institute"/>
            <person name="Riley R."/>
            <person name="Haridas S."/>
            <person name="Wolfe K.H."/>
            <person name="Lopes M.R."/>
            <person name="Hittinger C.T."/>
            <person name="Goker M."/>
            <person name="Salamov A."/>
            <person name="Wisecaver J."/>
            <person name="Long T.M."/>
            <person name="Aerts A.L."/>
            <person name="Barry K."/>
            <person name="Choi C."/>
            <person name="Clum A."/>
            <person name="Coughlan A.Y."/>
            <person name="Deshpande S."/>
            <person name="Douglass A.P."/>
            <person name="Hanson S.J."/>
            <person name="Klenk H.-P."/>
            <person name="LaButti K."/>
            <person name="Lapidus A."/>
            <person name="Lindquist E."/>
            <person name="Lipzen A."/>
            <person name="Meier-kolthoff J.P."/>
            <person name="Ohm R.A."/>
            <person name="Otillar R.P."/>
            <person name="Pangilinan J."/>
            <person name="Peng Y."/>
            <person name="Rokas A."/>
            <person name="Rosa C.A."/>
            <person name="Scheuner C."/>
            <person name="Sibirny A.A."/>
            <person name="Slot J.C."/>
            <person name="Stielow J.B."/>
            <person name="Sun H."/>
            <person name="Kurtzman C.P."/>
            <person name="Blackwell M."/>
            <person name="Grigoriev I.V."/>
            <person name="Jeffries T.W."/>
        </authorList>
    </citation>
    <scope>NUCLEOTIDE SEQUENCE [LARGE SCALE GENOMIC DNA]</scope>
    <source>
        <strain evidence="1 2">NRRL YB-4993</strain>
    </source>
</reference>
<protein>
    <submittedName>
        <fullName evidence="1">Uncharacterized protein</fullName>
    </submittedName>
</protein>
<proteinExistence type="predicted"/>
<accession>A0A1A0HF39</accession>
<evidence type="ECO:0000313" key="2">
    <source>
        <dbReference type="Proteomes" id="UP000092555"/>
    </source>
</evidence>
<keyword evidence="2" id="KW-1185">Reference proteome</keyword>
<name>A0A1A0HF39_9ASCO</name>